<dbReference type="Proteomes" id="UP000054485">
    <property type="component" value="Unassembled WGS sequence"/>
</dbReference>
<keyword evidence="2" id="KW-1185">Reference proteome</keyword>
<dbReference type="EMBL" id="KN835588">
    <property type="protein sequence ID" value="KIK35793.1"/>
    <property type="molecule type" value="Genomic_DNA"/>
</dbReference>
<accession>A0A0D0AV73</accession>
<evidence type="ECO:0000313" key="1">
    <source>
        <dbReference type="EMBL" id="KIK35793.1"/>
    </source>
</evidence>
<dbReference type="AlphaFoldDB" id="A0A0D0AV73"/>
<gene>
    <name evidence="1" type="ORF">CY34DRAFT_95470</name>
</gene>
<dbReference type="HOGENOM" id="CLU_032278_1_0_1"/>
<reference evidence="1 2" key="1">
    <citation type="submission" date="2014-04" db="EMBL/GenBank/DDBJ databases">
        <authorList>
            <consortium name="DOE Joint Genome Institute"/>
            <person name="Kuo A."/>
            <person name="Ruytinx J."/>
            <person name="Rineau F."/>
            <person name="Colpaert J."/>
            <person name="Kohler A."/>
            <person name="Nagy L.G."/>
            <person name="Floudas D."/>
            <person name="Copeland A."/>
            <person name="Barry K.W."/>
            <person name="Cichocki N."/>
            <person name="Veneault-Fourrey C."/>
            <person name="LaButti K."/>
            <person name="Lindquist E.A."/>
            <person name="Lipzen A."/>
            <person name="Lundell T."/>
            <person name="Morin E."/>
            <person name="Murat C."/>
            <person name="Sun H."/>
            <person name="Tunlid A."/>
            <person name="Henrissat B."/>
            <person name="Grigoriev I.V."/>
            <person name="Hibbett D.S."/>
            <person name="Martin F."/>
            <person name="Nordberg H.P."/>
            <person name="Cantor M.N."/>
            <person name="Hua S.X."/>
        </authorList>
    </citation>
    <scope>NUCLEOTIDE SEQUENCE [LARGE SCALE GENOMIC DNA]</scope>
    <source>
        <strain evidence="1 2">UH-Slu-Lm8-n1</strain>
    </source>
</reference>
<dbReference type="InParanoid" id="A0A0D0AV73"/>
<sequence>MPAPTLTAPPGYWIKKRYQSRSTYRNHHLPPQCQDQRWSKNFLLTLYLWAGSQDDPWQFTDTSLVEALQCIFDVVYSDIGYKVTTQGCVFGVATQRLVEWRSNFGSTGLAIMIDFFARNSDTEPKVLATALLRDFSFLFEDMDNLDTMQAFRSPFMLQLFATAHLHSIVGHAHVTALKTDVLALTGMQGVIALCATSLERAIKWLRKGTVDIDARTPDVGPAQMKRKLRTPKTFNPATGKDSTIQNTFSIGNWGDVTAAYVISVRAKGDIFMKDLVSTACKLLKKKSGGLDKYLHLSDEDDNDDDDNIDCRTLLW</sequence>
<evidence type="ECO:0000313" key="2">
    <source>
        <dbReference type="Proteomes" id="UP000054485"/>
    </source>
</evidence>
<protein>
    <submittedName>
        <fullName evidence="1">Uncharacterized protein</fullName>
    </submittedName>
</protein>
<organism evidence="1 2">
    <name type="scientific">Suillus luteus UH-Slu-Lm8-n1</name>
    <dbReference type="NCBI Taxonomy" id="930992"/>
    <lineage>
        <taxon>Eukaryota</taxon>
        <taxon>Fungi</taxon>
        <taxon>Dikarya</taxon>
        <taxon>Basidiomycota</taxon>
        <taxon>Agaricomycotina</taxon>
        <taxon>Agaricomycetes</taxon>
        <taxon>Agaricomycetidae</taxon>
        <taxon>Boletales</taxon>
        <taxon>Suillineae</taxon>
        <taxon>Suillaceae</taxon>
        <taxon>Suillus</taxon>
    </lineage>
</organism>
<dbReference type="OrthoDB" id="2689303at2759"/>
<name>A0A0D0AV73_9AGAM</name>
<proteinExistence type="predicted"/>
<reference evidence="2" key="2">
    <citation type="submission" date="2015-01" db="EMBL/GenBank/DDBJ databases">
        <title>Evolutionary Origins and Diversification of the Mycorrhizal Mutualists.</title>
        <authorList>
            <consortium name="DOE Joint Genome Institute"/>
            <consortium name="Mycorrhizal Genomics Consortium"/>
            <person name="Kohler A."/>
            <person name="Kuo A."/>
            <person name="Nagy L.G."/>
            <person name="Floudas D."/>
            <person name="Copeland A."/>
            <person name="Barry K.W."/>
            <person name="Cichocki N."/>
            <person name="Veneault-Fourrey C."/>
            <person name="LaButti K."/>
            <person name="Lindquist E.A."/>
            <person name="Lipzen A."/>
            <person name="Lundell T."/>
            <person name="Morin E."/>
            <person name="Murat C."/>
            <person name="Riley R."/>
            <person name="Ohm R."/>
            <person name="Sun H."/>
            <person name="Tunlid A."/>
            <person name="Henrissat B."/>
            <person name="Grigoriev I.V."/>
            <person name="Hibbett D.S."/>
            <person name="Martin F."/>
        </authorList>
    </citation>
    <scope>NUCLEOTIDE SEQUENCE [LARGE SCALE GENOMIC DNA]</scope>
    <source>
        <strain evidence="2">UH-Slu-Lm8-n1</strain>
    </source>
</reference>